<dbReference type="Proteomes" id="UP000585474">
    <property type="component" value="Unassembled WGS sequence"/>
</dbReference>
<dbReference type="GO" id="GO:0016740">
    <property type="term" value="F:transferase activity"/>
    <property type="evidence" value="ECO:0007669"/>
    <property type="project" value="UniProtKB-KW"/>
</dbReference>
<evidence type="ECO:0000256" key="1">
    <source>
        <dbReference type="SAM" id="Phobius"/>
    </source>
</evidence>
<keyword evidence="1" id="KW-0472">Membrane</keyword>
<evidence type="ECO:0000313" key="2">
    <source>
        <dbReference type="EMBL" id="GFY94448.1"/>
    </source>
</evidence>
<comment type="caution">
    <text evidence="2">The sequence shown here is derived from an EMBL/GenBank/DDBJ whole genome shotgun (WGS) entry which is preliminary data.</text>
</comment>
<sequence length="159" mass="17253">MLCDKGCERVCAEALREDVRKGGGWLGCALDCAKGYKGGGAMDLQQRTSVYNVHKVVQTRKGSMLLALAMLYPFGVLLGGVLLWDYLSPNDLLGNYPPLIIVGTGLAFGFLVSLLYLPLAIANTLTARLNDGIPLVDEHWVLLGYCAYTGECLTYAEFN</sequence>
<gene>
    <name evidence="2" type="ORF">Acr_09g0008940</name>
</gene>
<protein>
    <submittedName>
        <fullName evidence="2">Aminoalcoholphosphotransferase</fullName>
    </submittedName>
</protein>
<evidence type="ECO:0000313" key="3">
    <source>
        <dbReference type="Proteomes" id="UP000585474"/>
    </source>
</evidence>
<name>A0A7J0F6X2_9ERIC</name>
<reference evidence="2 3" key="1">
    <citation type="submission" date="2019-07" db="EMBL/GenBank/DDBJ databases">
        <title>De Novo Assembly of kiwifruit Actinidia rufa.</title>
        <authorList>
            <person name="Sugita-Konishi S."/>
            <person name="Sato K."/>
            <person name="Mori E."/>
            <person name="Abe Y."/>
            <person name="Kisaki G."/>
            <person name="Hamano K."/>
            <person name="Suezawa K."/>
            <person name="Otani M."/>
            <person name="Fukuda T."/>
            <person name="Manabe T."/>
            <person name="Gomi K."/>
            <person name="Tabuchi M."/>
            <person name="Akimitsu K."/>
            <person name="Kataoka I."/>
        </authorList>
    </citation>
    <scope>NUCLEOTIDE SEQUENCE [LARGE SCALE GENOMIC DNA]</scope>
    <source>
        <strain evidence="3">cv. Fuchu</strain>
    </source>
</reference>
<dbReference type="AlphaFoldDB" id="A0A7J0F6X2"/>
<keyword evidence="3" id="KW-1185">Reference proteome</keyword>
<dbReference type="EMBL" id="BJWL01000009">
    <property type="protein sequence ID" value="GFY94448.1"/>
    <property type="molecule type" value="Genomic_DNA"/>
</dbReference>
<dbReference type="OrthoDB" id="196717at2759"/>
<organism evidence="2 3">
    <name type="scientific">Actinidia rufa</name>
    <dbReference type="NCBI Taxonomy" id="165716"/>
    <lineage>
        <taxon>Eukaryota</taxon>
        <taxon>Viridiplantae</taxon>
        <taxon>Streptophyta</taxon>
        <taxon>Embryophyta</taxon>
        <taxon>Tracheophyta</taxon>
        <taxon>Spermatophyta</taxon>
        <taxon>Magnoliopsida</taxon>
        <taxon>eudicotyledons</taxon>
        <taxon>Gunneridae</taxon>
        <taxon>Pentapetalae</taxon>
        <taxon>asterids</taxon>
        <taxon>Ericales</taxon>
        <taxon>Actinidiaceae</taxon>
        <taxon>Actinidia</taxon>
    </lineage>
</organism>
<feature type="transmembrane region" description="Helical" evidence="1">
    <location>
        <begin position="96"/>
        <end position="119"/>
    </location>
</feature>
<accession>A0A7J0F6X2</accession>
<feature type="transmembrane region" description="Helical" evidence="1">
    <location>
        <begin position="64"/>
        <end position="84"/>
    </location>
</feature>
<keyword evidence="1" id="KW-1133">Transmembrane helix</keyword>
<keyword evidence="2" id="KW-0808">Transferase</keyword>
<proteinExistence type="predicted"/>
<keyword evidence="1" id="KW-0812">Transmembrane</keyword>